<dbReference type="EMBL" id="JANJYI010000001">
    <property type="protein sequence ID" value="KAK2664686.1"/>
    <property type="molecule type" value="Genomic_DNA"/>
</dbReference>
<keyword evidence="5" id="KW-1185">Reference proteome</keyword>
<reference evidence="4" key="1">
    <citation type="journal article" date="2023" name="Plant J.">
        <title>Genome sequences and population genomics provide insights into the demographic history, inbreeding, and mutation load of two 'living fossil' tree species of Dipteronia.</title>
        <authorList>
            <person name="Feng Y."/>
            <person name="Comes H.P."/>
            <person name="Chen J."/>
            <person name="Zhu S."/>
            <person name="Lu R."/>
            <person name="Zhang X."/>
            <person name="Li P."/>
            <person name="Qiu J."/>
            <person name="Olsen K.M."/>
            <person name="Qiu Y."/>
        </authorList>
    </citation>
    <scope>NUCLEOTIDE SEQUENCE</scope>
    <source>
        <strain evidence="4">KIB01</strain>
    </source>
</reference>
<evidence type="ECO:0000259" key="3">
    <source>
        <dbReference type="PROSITE" id="PS50024"/>
    </source>
</evidence>
<feature type="region of interest" description="Disordered" evidence="2">
    <location>
        <begin position="348"/>
        <end position="374"/>
    </location>
</feature>
<name>A0AAD9XSK1_9ROSI</name>
<proteinExistence type="predicted"/>
<protein>
    <recommendedName>
        <fullName evidence="3">SEA domain-containing protein</fullName>
    </recommendedName>
</protein>
<dbReference type="PANTHER" id="PTHR48435">
    <property type="entry name" value="POLYPROTEIN"/>
    <property type="match status" value="1"/>
</dbReference>
<accession>A0AAD9XSK1</accession>
<feature type="compositionally biased region" description="Polar residues" evidence="2">
    <location>
        <begin position="348"/>
        <end position="368"/>
    </location>
</feature>
<feature type="domain" description="SEA" evidence="3">
    <location>
        <begin position="337"/>
        <end position="374"/>
    </location>
</feature>
<feature type="coiled-coil region" evidence="1">
    <location>
        <begin position="305"/>
        <end position="332"/>
    </location>
</feature>
<dbReference type="InterPro" id="IPR000082">
    <property type="entry name" value="SEA_dom"/>
</dbReference>
<evidence type="ECO:0000256" key="1">
    <source>
        <dbReference type="SAM" id="Coils"/>
    </source>
</evidence>
<sequence>MGQYNLWKLDPETADTVSCIWIFHRPYRYNPYTKLLWTSNASYEWYTTYDYEKSYPHNLQISLLNFFCDVNGDTTDMLFILPRIPRDPTQSWHPFQDSYQLDSHDPISLARKINFLVQHRFHSVKEYIQSTALTNCLVSATVAEQYVDLQIDQQMIDQWIREGYSHPQIGAVRIILTLYGMKVLPVTVEIVLLNTIYKQYEHAVIGTCLSTLHADVLLDGSLKQPSQAEQVLKWQSHNARVQNRVLNSIDQKIDRVTHHVSQHDHHLQSLNAVLRDMFSDLQSIIVKLDTDLHRYINHGYFGSEFDRKEREIRQLREQLKQMNREHLNTTHSSYIPKPYPYTQSLIFPTQSPQYSPSTRPPDSSQYFKSTGELF</sequence>
<dbReference type="Proteomes" id="UP001280121">
    <property type="component" value="Unassembled WGS sequence"/>
</dbReference>
<organism evidence="4 5">
    <name type="scientific">Dipteronia dyeriana</name>
    <dbReference type="NCBI Taxonomy" id="168575"/>
    <lineage>
        <taxon>Eukaryota</taxon>
        <taxon>Viridiplantae</taxon>
        <taxon>Streptophyta</taxon>
        <taxon>Embryophyta</taxon>
        <taxon>Tracheophyta</taxon>
        <taxon>Spermatophyta</taxon>
        <taxon>Magnoliopsida</taxon>
        <taxon>eudicotyledons</taxon>
        <taxon>Gunneridae</taxon>
        <taxon>Pentapetalae</taxon>
        <taxon>rosids</taxon>
        <taxon>malvids</taxon>
        <taxon>Sapindales</taxon>
        <taxon>Sapindaceae</taxon>
        <taxon>Hippocastanoideae</taxon>
        <taxon>Acereae</taxon>
        <taxon>Dipteronia</taxon>
    </lineage>
</organism>
<gene>
    <name evidence="4" type="ORF">Ddye_003260</name>
</gene>
<dbReference type="PANTHER" id="PTHR48435:SF1">
    <property type="entry name" value="POLYPROTEIN"/>
    <property type="match status" value="1"/>
</dbReference>
<evidence type="ECO:0000313" key="5">
    <source>
        <dbReference type="Proteomes" id="UP001280121"/>
    </source>
</evidence>
<evidence type="ECO:0000313" key="4">
    <source>
        <dbReference type="EMBL" id="KAK2664686.1"/>
    </source>
</evidence>
<dbReference type="PROSITE" id="PS50024">
    <property type="entry name" value="SEA"/>
    <property type="match status" value="1"/>
</dbReference>
<dbReference type="AlphaFoldDB" id="A0AAD9XSK1"/>
<keyword evidence="1" id="KW-0175">Coiled coil</keyword>
<dbReference type="InterPro" id="IPR053098">
    <property type="entry name" value="Petuviruses_polyprotein"/>
</dbReference>
<evidence type="ECO:0000256" key="2">
    <source>
        <dbReference type="SAM" id="MobiDB-lite"/>
    </source>
</evidence>
<comment type="caution">
    <text evidence="4">The sequence shown here is derived from an EMBL/GenBank/DDBJ whole genome shotgun (WGS) entry which is preliminary data.</text>
</comment>